<dbReference type="SUPFAM" id="SSF57756">
    <property type="entry name" value="Retrovirus zinc finger-like domains"/>
    <property type="match status" value="1"/>
</dbReference>
<dbReference type="OrthoDB" id="2283392at2759"/>
<dbReference type="GO" id="GO:0008270">
    <property type="term" value="F:zinc ion binding"/>
    <property type="evidence" value="ECO:0007669"/>
    <property type="project" value="InterPro"/>
</dbReference>
<dbReference type="InParanoid" id="A0A1C7N6F2"/>
<reference evidence="2 3" key="1">
    <citation type="submission" date="2016-03" db="EMBL/GenBank/DDBJ databases">
        <title>Choanephora cucurbitarum.</title>
        <authorList>
            <person name="Min B."/>
            <person name="Park H."/>
            <person name="Park J.-H."/>
            <person name="Shin H.-D."/>
            <person name="Choi I.-G."/>
        </authorList>
    </citation>
    <scope>NUCLEOTIDE SEQUENCE [LARGE SCALE GENOMIC DNA]</scope>
    <source>
        <strain evidence="2 3">KUS-F28377</strain>
    </source>
</reference>
<name>A0A1C7N6F2_9FUNG</name>
<sequence length="190" mass="21427">MPTWCCYCHQPNHTKFECEKSKASIICYSCQHFGHQSFECSRKVALPAQKKRKGSSLRRETAEKDYRPSKEVLKSQHAPGASTALKIQHSTNYFDSLPSLDESNSMRGQSYLTEIPEDNEDTKDPDYTMHYATSESDFSKFEDGIVDEESLDFIQDLHILTDAISETQSSFTIALPTPSPSLSLTTLTPT</sequence>
<accession>A0A1C7N6F2</accession>
<keyword evidence="3" id="KW-1185">Reference proteome</keyword>
<evidence type="ECO:0000313" key="3">
    <source>
        <dbReference type="Proteomes" id="UP000093000"/>
    </source>
</evidence>
<feature type="compositionally biased region" description="Basic and acidic residues" evidence="1">
    <location>
        <begin position="57"/>
        <end position="74"/>
    </location>
</feature>
<organism evidence="2 3">
    <name type="scientific">Choanephora cucurbitarum</name>
    <dbReference type="NCBI Taxonomy" id="101091"/>
    <lineage>
        <taxon>Eukaryota</taxon>
        <taxon>Fungi</taxon>
        <taxon>Fungi incertae sedis</taxon>
        <taxon>Mucoromycota</taxon>
        <taxon>Mucoromycotina</taxon>
        <taxon>Mucoromycetes</taxon>
        <taxon>Mucorales</taxon>
        <taxon>Mucorineae</taxon>
        <taxon>Choanephoraceae</taxon>
        <taxon>Choanephoroideae</taxon>
        <taxon>Choanephora</taxon>
    </lineage>
</organism>
<gene>
    <name evidence="2" type="ORF">A0J61_07318</name>
</gene>
<dbReference type="AlphaFoldDB" id="A0A1C7N6F2"/>
<evidence type="ECO:0008006" key="4">
    <source>
        <dbReference type="Google" id="ProtNLM"/>
    </source>
</evidence>
<dbReference type="InterPro" id="IPR036875">
    <property type="entry name" value="Znf_CCHC_sf"/>
</dbReference>
<proteinExistence type="predicted"/>
<protein>
    <recommendedName>
        <fullName evidence="4">CCHC-type domain-containing protein</fullName>
    </recommendedName>
</protein>
<dbReference type="Gene3D" id="4.10.60.10">
    <property type="entry name" value="Zinc finger, CCHC-type"/>
    <property type="match status" value="1"/>
</dbReference>
<evidence type="ECO:0000256" key="1">
    <source>
        <dbReference type="SAM" id="MobiDB-lite"/>
    </source>
</evidence>
<dbReference type="Proteomes" id="UP000093000">
    <property type="component" value="Unassembled WGS sequence"/>
</dbReference>
<feature type="region of interest" description="Disordered" evidence="1">
    <location>
        <begin position="51"/>
        <end position="82"/>
    </location>
</feature>
<evidence type="ECO:0000313" key="2">
    <source>
        <dbReference type="EMBL" id="OBZ84627.1"/>
    </source>
</evidence>
<dbReference type="GO" id="GO:0003676">
    <property type="term" value="F:nucleic acid binding"/>
    <property type="evidence" value="ECO:0007669"/>
    <property type="project" value="InterPro"/>
</dbReference>
<comment type="caution">
    <text evidence="2">The sequence shown here is derived from an EMBL/GenBank/DDBJ whole genome shotgun (WGS) entry which is preliminary data.</text>
</comment>
<dbReference type="EMBL" id="LUGH01000487">
    <property type="protein sequence ID" value="OBZ84627.1"/>
    <property type="molecule type" value="Genomic_DNA"/>
</dbReference>